<dbReference type="Proteomes" id="UP000241426">
    <property type="component" value="Unassembled WGS sequence"/>
</dbReference>
<reference evidence="2 3" key="1">
    <citation type="submission" date="2018-01" db="EMBL/GenBank/DDBJ databases">
        <title>Whole genome sequencing of Histamine producing bacteria.</title>
        <authorList>
            <person name="Butler K."/>
        </authorList>
    </citation>
    <scope>NUCLEOTIDE SEQUENCE [LARGE SCALE GENOMIC DNA]</scope>
    <source>
        <strain evidence="2 3">FS-7.2</strain>
    </source>
</reference>
<evidence type="ECO:0000256" key="1">
    <source>
        <dbReference type="SAM" id="Phobius"/>
    </source>
</evidence>
<accession>A0A2T3KMT7</accession>
<protein>
    <submittedName>
        <fullName evidence="2">Uncharacterized protein</fullName>
    </submittedName>
</protein>
<dbReference type="Gene3D" id="1.25.40.10">
    <property type="entry name" value="Tetratricopeptide repeat domain"/>
    <property type="match status" value="1"/>
</dbReference>
<dbReference type="InterPro" id="IPR011990">
    <property type="entry name" value="TPR-like_helical_dom_sf"/>
</dbReference>
<evidence type="ECO:0000313" key="2">
    <source>
        <dbReference type="EMBL" id="PSV01092.1"/>
    </source>
</evidence>
<sequence>MNIKMSENKEEQWDGEDTRKLIKANVLRISILACFGVVALVVYNSLTSAPTSDDAKLAYIKHDFDQAMSYIDKIDNGDDDSEKSLADQIKAKIYLTPESGFYDQVEAFNILSSLFNDDKSVERASKLYNLATKLNKSAKVRSVYLSYLAQRGIGDSKNELVDLYLSSKVPSERAKAYPLLKMMPESVDRNIKLANYLVNDVGGKNSLMIASALLKTASSMGSSESELNLAYIYLKMLNSDNGANSEVLSTKFASSVNQAISMGYRGNKLQDIYNIFYNGTYGISPNRVFALRVKNMISGNQNG</sequence>
<proteinExistence type="predicted"/>
<name>A0A2T3KMT7_9GAMM</name>
<keyword evidence="1" id="KW-0472">Membrane</keyword>
<dbReference type="EMBL" id="PYNF01000002">
    <property type="protein sequence ID" value="PSV01092.1"/>
    <property type="molecule type" value="Genomic_DNA"/>
</dbReference>
<gene>
    <name evidence="2" type="ORF">C9J27_03475</name>
</gene>
<keyword evidence="1" id="KW-1133">Transmembrane helix</keyword>
<dbReference type="AlphaFoldDB" id="A0A2T3KMT7"/>
<comment type="caution">
    <text evidence="2">The sequence shown here is derived from an EMBL/GenBank/DDBJ whole genome shotgun (WGS) entry which is preliminary data.</text>
</comment>
<feature type="transmembrane region" description="Helical" evidence="1">
    <location>
        <begin position="26"/>
        <end position="46"/>
    </location>
</feature>
<keyword evidence="1" id="KW-0812">Transmembrane</keyword>
<organism evidence="2 3">
    <name type="scientific">Photobacterium kishitanii</name>
    <dbReference type="NCBI Taxonomy" id="318456"/>
    <lineage>
        <taxon>Bacteria</taxon>
        <taxon>Pseudomonadati</taxon>
        <taxon>Pseudomonadota</taxon>
        <taxon>Gammaproteobacteria</taxon>
        <taxon>Vibrionales</taxon>
        <taxon>Vibrionaceae</taxon>
        <taxon>Photobacterium</taxon>
    </lineage>
</organism>
<evidence type="ECO:0000313" key="3">
    <source>
        <dbReference type="Proteomes" id="UP000241426"/>
    </source>
</evidence>